<reference evidence="1" key="1">
    <citation type="journal article" date="2022" name="bioRxiv">
        <title>Sequencing and chromosome-scale assembly of the giantPleurodeles waltlgenome.</title>
        <authorList>
            <person name="Brown T."/>
            <person name="Elewa A."/>
            <person name="Iarovenko S."/>
            <person name="Subramanian E."/>
            <person name="Araus A.J."/>
            <person name="Petzold A."/>
            <person name="Susuki M."/>
            <person name="Suzuki K.-i.T."/>
            <person name="Hayashi T."/>
            <person name="Toyoda A."/>
            <person name="Oliveira C."/>
            <person name="Osipova E."/>
            <person name="Leigh N.D."/>
            <person name="Simon A."/>
            <person name="Yun M.H."/>
        </authorList>
    </citation>
    <scope>NUCLEOTIDE SEQUENCE</scope>
    <source>
        <strain evidence="1">20211129_DDA</strain>
        <tissue evidence="1">Liver</tissue>
    </source>
</reference>
<organism evidence="1 2">
    <name type="scientific">Pleurodeles waltl</name>
    <name type="common">Iberian ribbed newt</name>
    <dbReference type="NCBI Taxonomy" id="8319"/>
    <lineage>
        <taxon>Eukaryota</taxon>
        <taxon>Metazoa</taxon>
        <taxon>Chordata</taxon>
        <taxon>Craniata</taxon>
        <taxon>Vertebrata</taxon>
        <taxon>Euteleostomi</taxon>
        <taxon>Amphibia</taxon>
        <taxon>Batrachia</taxon>
        <taxon>Caudata</taxon>
        <taxon>Salamandroidea</taxon>
        <taxon>Salamandridae</taxon>
        <taxon>Pleurodelinae</taxon>
        <taxon>Pleurodeles</taxon>
    </lineage>
</organism>
<comment type="caution">
    <text evidence="1">The sequence shown here is derived from an EMBL/GenBank/DDBJ whole genome shotgun (WGS) entry which is preliminary data.</text>
</comment>
<protein>
    <submittedName>
        <fullName evidence="1">Uncharacterized protein</fullName>
    </submittedName>
</protein>
<dbReference type="AlphaFoldDB" id="A0AAV7VR27"/>
<name>A0AAV7VR27_PLEWA</name>
<evidence type="ECO:0000313" key="2">
    <source>
        <dbReference type="Proteomes" id="UP001066276"/>
    </source>
</evidence>
<sequence>MRESFESLRAIRELYEEADLRLRRHDYNYDLMRLQVEGNRSGRLLAWLLQEDQQHTPIGAICLIDGTLVASQEAINNSFKKYYMGLYRRQAICKSATLHD</sequence>
<proteinExistence type="predicted"/>
<dbReference type="EMBL" id="JANPWB010000003">
    <property type="protein sequence ID" value="KAJ1204139.1"/>
    <property type="molecule type" value="Genomic_DNA"/>
</dbReference>
<dbReference type="Proteomes" id="UP001066276">
    <property type="component" value="Chromosome 2_1"/>
</dbReference>
<keyword evidence="2" id="KW-1185">Reference proteome</keyword>
<accession>A0AAV7VR27</accession>
<evidence type="ECO:0000313" key="1">
    <source>
        <dbReference type="EMBL" id="KAJ1204139.1"/>
    </source>
</evidence>
<gene>
    <name evidence="1" type="ORF">NDU88_007920</name>
</gene>